<dbReference type="GeneID" id="87924312"/>
<name>A0AAE1LX34_9HYPO</name>
<keyword evidence="3" id="KW-1185">Reference proteome</keyword>
<dbReference type="PANTHER" id="PTHR35896">
    <property type="entry name" value="IG-LIKE DOMAIN-CONTAINING PROTEIN"/>
    <property type="match status" value="1"/>
</dbReference>
<dbReference type="AlphaFoldDB" id="A0AAE1LX34"/>
<comment type="caution">
    <text evidence="2">The sequence shown here is derived from an EMBL/GenBank/DDBJ whole genome shotgun (WGS) entry which is preliminary data.</text>
</comment>
<keyword evidence="1" id="KW-0472">Membrane</keyword>
<proteinExistence type="predicted"/>
<keyword evidence="1" id="KW-0812">Transmembrane</keyword>
<dbReference type="EMBL" id="JAWRVG010000053">
    <property type="protein sequence ID" value="KAK4063429.1"/>
    <property type="molecule type" value="Genomic_DNA"/>
</dbReference>
<gene>
    <name evidence="2" type="ORF">Triagg1_9449</name>
</gene>
<reference evidence="2" key="1">
    <citation type="submission" date="2023-11" db="EMBL/GenBank/DDBJ databases">
        <title>The genome sequences of three competitors of mushroom-forming fungi.</title>
        <authorList>
            <person name="Beijen E."/>
            <person name="Ohm R.A."/>
        </authorList>
    </citation>
    <scope>NUCLEOTIDE SEQUENCE</scope>
    <source>
        <strain evidence="2">CBS 100526</strain>
    </source>
</reference>
<keyword evidence="1" id="KW-1133">Transmembrane helix</keyword>
<evidence type="ECO:0000256" key="1">
    <source>
        <dbReference type="SAM" id="Phobius"/>
    </source>
</evidence>
<accession>A0AAE1LX34</accession>
<dbReference type="InterPro" id="IPR053008">
    <property type="entry name" value="Phomopsin_biosynth_assoc"/>
</dbReference>
<organism evidence="2 3">
    <name type="scientific">Trichoderma aggressivum f. europaeum</name>
    <dbReference type="NCBI Taxonomy" id="173218"/>
    <lineage>
        <taxon>Eukaryota</taxon>
        <taxon>Fungi</taxon>
        <taxon>Dikarya</taxon>
        <taxon>Ascomycota</taxon>
        <taxon>Pezizomycotina</taxon>
        <taxon>Sordariomycetes</taxon>
        <taxon>Hypocreomycetidae</taxon>
        <taxon>Hypocreales</taxon>
        <taxon>Hypocreaceae</taxon>
        <taxon>Trichoderma</taxon>
    </lineage>
</organism>
<dbReference type="Proteomes" id="UP001273209">
    <property type="component" value="Unassembled WGS sequence"/>
</dbReference>
<protein>
    <submittedName>
        <fullName evidence="2">Uncharacterized protein</fullName>
    </submittedName>
</protein>
<dbReference type="RefSeq" id="XP_062751610.1">
    <property type="nucleotide sequence ID" value="XM_062904408.1"/>
</dbReference>
<dbReference type="PANTHER" id="PTHR35896:SF3">
    <property type="entry name" value="MAJOR FACILITATOR SUPERFAMILY TRANSPORTER"/>
    <property type="match status" value="1"/>
</dbReference>
<sequence length="231" mass="26727">MDKKTEKRPGPSGERLLKSFDEESRDNDSVTLWKEKTPWYRSGHLRILFIGGLIILALGITDIIQFVKLSKRHPATVVTFEPGESGRCGTNATEAIARGCVFDYMNFSWQPPECYDPELDAKHSAMMRKDGPIKWWADVNLTQPLPDDADVLKMYTEVWSERRFHYKHCMYSWEILHLSYDDGRPIPDLMTHEHSLHCAMVLDRAIREDDGTELLLEHAATWYSACVWPRA</sequence>
<evidence type="ECO:0000313" key="2">
    <source>
        <dbReference type="EMBL" id="KAK4063429.1"/>
    </source>
</evidence>
<feature type="transmembrane region" description="Helical" evidence="1">
    <location>
        <begin position="43"/>
        <end position="64"/>
    </location>
</feature>
<evidence type="ECO:0000313" key="3">
    <source>
        <dbReference type="Proteomes" id="UP001273209"/>
    </source>
</evidence>